<feature type="region of interest" description="Disordered" evidence="1">
    <location>
        <begin position="473"/>
        <end position="507"/>
    </location>
</feature>
<dbReference type="InterPro" id="IPR027267">
    <property type="entry name" value="AH/BAR_dom_sf"/>
</dbReference>
<organism evidence="2">
    <name type="scientific">Mucochytrium quahogii</name>
    <dbReference type="NCBI Taxonomy" id="96639"/>
    <lineage>
        <taxon>Eukaryota</taxon>
        <taxon>Sar</taxon>
        <taxon>Stramenopiles</taxon>
        <taxon>Bigyra</taxon>
        <taxon>Labyrinthulomycetes</taxon>
        <taxon>Thraustochytrida</taxon>
        <taxon>Thraustochytriidae</taxon>
        <taxon>Mucochytrium</taxon>
    </lineage>
</organism>
<dbReference type="Gene3D" id="1.20.1270.60">
    <property type="entry name" value="Arfaptin homology (AH) domain/BAR domain"/>
    <property type="match status" value="1"/>
</dbReference>
<dbReference type="AlphaFoldDB" id="A0A7S2WA20"/>
<sequence length="705" mass="77405">MDRSPIVSRSRRFSLESIGSSNSTSSRQDMSRKPIFERLRHKNKQSKDGIDDPDPMMQALYGNILSLEQVLMTLHKNVVNFVRAANFVCLNMQTLASNISIICAQDEALAEDTVKYAEAVSKMSGSDASSTRGCFVEHMEMKVLEPINVNLSVLADVKKRMMAREGLRKEIQRRRLPFGGKTDPKKVAEFETLTRNLFDELTALFQHRFDFVRAPYQALKRYQHEFFADLGQAFDGLQEPAPRPATSAEPPKAPPPKASKSATEMSKNVVDSKKFLEAHAANNTSFRGGLSNVTRLIVGDKKGDDTLKQSQPVEEPIVPIPENTGFNPDADRPSAGTAYLRLGRARGAEAIGTKLNTAGASDSAQSIFRGASEVGAIKINLKGRRSSRFRAARESEVGETPVEVMPNGDIPMKIAPAGEIPMKIAPSGEIPMKVKRNEDVAFPSGEIPMKIAPSGEVPMKIAPSSGEIIMKLPPGQKWSAVGKKKRKKKSRRRKSTDTEENINEQSSIADEFDFTDFVQADQVATSEASKVPVNTDCSEDMVAESTLEFESDLETCFDYQPPEKCDLSDIHEEPFQLADEQAAGETINSTLLENNESFQVETAPYMPEEPRSDNEAKAELLQVNDLDTRGDGDRDAPEVISKVEKINQGATSSIEDSFAANESLPPESILPPPDENACAQGFVEDDNCALTPELPENGLSSIQSQ</sequence>
<feature type="region of interest" description="Disordered" evidence="1">
    <location>
        <begin position="237"/>
        <end position="264"/>
    </location>
</feature>
<gene>
    <name evidence="2" type="ORF">QSP1433_LOCUS5061</name>
</gene>
<evidence type="ECO:0008006" key="3">
    <source>
        <dbReference type="Google" id="ProtNLM"/>
    </source>
</evidence>
<protein>
    <recommendedName>
        <fullName evidence="3">BAR domain-containing protein</fullName>
    </recommendedName>
</protein>
<evidence type="ECO:0000313" key="2">
    <source>
        <dbReference type="EMBL" id="CAD9675435.1"/>
    </source>
</evidence>
<dbReference type="SUPFAM" id="SSF103657">
    <property type="entry name" value="BAR/IMD domain-like"/>
    <property type="match status" value="1"/>
</dbReference>
<feature type="compositionally biased region" description="Basic residues" evidence="1">
    <location>
        <begin position="482"/>
        <end position="494"/>
    </location>
</feature>
<proteinExistence type="predicted"/>
<feature type="compositionally biased region" description="Polar residues" evidence="1">
    <location>
        <begin position="17"/>
        <end position="28"/>
    </location>
</feature>
<dbReference type="EMBL" id="HBHK01008180">
    <property type="protein sequence ID" value="CAD9675435.1"/>
    <property type="molecule type" value="Transcribed_RNA"/>
</dbReference>
<name>A0A7S2WA20_9STRA</name>
<reference evidence="2" key="1">
    <citation type="submission" date="2021-01" db="EMBL/GenBank/DDBJ databases">
        <authorList>
            <person name="Corre E."/>
            <person name="Pelletier E."/>
            <person name="Niang G."/>
            <person name="Scheremetjew M."/>
            <person name="Finn R."/>
            <person name="Kale V."/>
            <person name="Holt S."/>
            <person name="Cochrane G."/>
            <person name="Meng A."/>
            <person name="Brown T."/>
            <person name="Cohen L."/>
        </authorList>
    </citation>
    <scope>NUCLEOTIDE SEQUENCE</scope>
    <source>
        <strain evidence="2">NY070348D</strain>
    </source>
</reference>
<feature type="compositionally biased region" description="Basic and acidic residues" evidence="1">
    <location>
        <begin position="626"/>
        <end position="645"/>
    </location>
</feature>
<feature type="region of interest" description="Disordered" evidence="1">
    <location>
        <begin position="1"/>
        <end position="34"/>
    </location>
</feature>
<accession>A0A7S2WA20</accession>
<evidence type="ECO:0000256" key="1">
    <source>
        <dbReference type="SAM" id="MobiDB-lite"/>
    </source>
</evidence>
<feature type="region of interest" description="Disordered" evidence="1">
    <location>
        <begin position="623"/>
        <end position="680"/>
    </location>
</feature>